<name>A0ABQ9X1S5_9EUKA</name>
<gene>
    <name evidence="1" type="ORF">BLNAU_19341</name>
</gene>
<dbReference type="Proteomes" id="UP001281761">
    <property type="component" value="Unassembled WGS sequence"/>
</dbReference>
<evidence type="ECO:0000313" key="2">
    <source>
        <dbReference type="Proteomes" id="UP001281761"/>
    </source>
</evidence>
<evidence type="ECO:0000313" key="1">
    <source>
        <dbReference type="EMBL" id="KAK2945728.1"/>
    </source>
</evidence>
<dbReference type="EMBL" id="JARBJD010000249">
    <property type="protein sequence ID" value="KAK2945728.1"/>
    <property type="molecule type" value="Genomic_DNA"/>
</dbReference>
<sequence>MSVLEYLDELPTRCAIAESCGLVSVLSDIVSSQSSIGLRSIASSLLALIQNALGSCEVQTKEHRHLNSQVESTMNKPVDDVKEQLFELHTTVCNMATQMAEQFGRMDSRLMKHDTILNQLNEKRRSDLLRESRLRRWSKSGADAIEIFDEDFIIKTGNTFTLRPRTETEDTNFIPKTLFSPIITSDVAQLSFTITHLYYGYSYGAVNPHLLDTGTKHDIGDERRGQGAWRKNYEPPTAFRAFRAPRYRYSREFVLEADCREGQRTLKCLKDRTMKSDFYINLSLPFRFAINLLHPSISVTINSLTFTTVPTLKGGKNELEFRP</sequence>
<organism evidence="1 2">
    <name type="scientific">Blattamonas nauphoetae</name>
    <dbReference type="NCBI Taxonomy" id="2049346"/>
    <lineage>
        <taxon>Eukaryota</taxon>
        <taxon>Metamonada</taxon>
        <taxon>Preaxostyla</taxon>
        <taxon>Oxymonadida</taxon>
        <taxon>Blattamonas</taxon>
    </lineage>
</organism>
<accession>A0ABQ9X1S5</accession>
<comment type="caution">
    <text evidence="1">The sequence shown here is derived from an EMBL/GenBank/DDBJ whole genome shotgun (WGS) entry which is preliminary data.</text>
</comment>
<protein>
    <submittedName>
        <fullName evidence="1">Uncharacterized protein</fullName>
    </submittedName>
</protein>
<keyword evidence="2" id="KW-1185">Reference proteome</keyword>
<reference evidence="1 2" key="1">
    <citation type="journal article" date="2022" name="bioRxiv">
        <title>Genomics of Preaxostyla Flagellates Illuminates Evolutionary Transitions and the Path Towards Mitochondrial Loss.</title>
        <authorList>
            <person name="Novak L.V.F."/>
            <person name="Treitli S.C."/>
            <person name="Pyrih J."/>
            <person name="Halakuc P."/>
            <person name="Pipaliya S.V."/>
            <person name="Vacek V."/>
            <person name="Brzon O."/>
            <person name="Soukal P."/>
            <person name="Eme L."/>
            <person name="Dacks J.B."/>
            <person name="Karnkowska A."/>
            <person name="Elias M."/>
            <person name="Hampl V."/>
        </authorList>
    </citation>
    <scope>NUCLEOTIDE SEQUENCE [LARGE SCALE GENOMIC DNA]</scope>
    <source>
        <strain evidence="1">NAU3</strain>
        <tissue evidence="1">Gut</tissue>
    </source>
</reference>
<proteinExistence type="predicted"/>